<keyword evidence="4" id="KW-1185">Reference proteome</keyword>
<feature type="domain" description="Serpin" evidence="2">
    <location>
        <begin position="1"/>
        <end position="155"/>
    </location>
</feature>
<dbReference type="PANTHER" id="PTHR11461">
    <property type="entry name" value="SERINE PROTEASE INHIBITOR, SERPIN"/>
    <property type="match status" value="1"/>
</dbReference>
<keyword evidence="3" id="KW-0722">Serine protease inhibitor</keyword>
<dbReference type="PROSITE" id="PS00284">
    <property type="entry name" value="SERPIN"/>
    <property type="match status" value="1"/>
</dbReference>
<dbReference type="Pfam" id="PF00079">
    <property type="entry name" value="Serpin"/>
    <property type="match status" value="1"/>
</dbReference>
<comment type="caution">
    <text evidence="3">The sequence shown here is derived from an EMBL/GenBank/DDBJ whole genome shotgun (WGS) entry which is preliminary data.</text>
</comment>
<evidence type="ECO:0000259" key="2">
    <source>
        <dbReference type="Pfam" id="PF00079"/>
    </source>
</evidence>
<keyword evidence="3" id="KW-0646">Protease inhibitor</keyword>
<evidence type="ECO:0000256" key="1">
    <source>
        <dbReference type="ARBA" id="ARBA00009500"/>
    </source>
</evidence>
<dbReference type="Proteomes" id="UP001237642">
    <property type="component" value="Unassembled WGS sequence"/>
</dbReference>
<dbReference type="InterPro" id="IPR042185">
    <property type="entry name" value="Serpin_sf_2"/>
</dbReference>
<evidence type="ECO:0000313" key="3">
    <source>
        <dbReference type="EMBL" id="KAK1395734.1"/>
    </source>
</evidence>
<accession>A0AAD8N3X4</accession>
<sequence length="158" mass="17808">MYIYLPDANDGLPALIEKVGSESGFLDHYIPYKKVDGGKFWIPKFKFEYEIEASAALKSVGLVLPFDPRIGSTEMMYDHRPPRPLHGSEIFHKSFIEVDEKGTEAAAAAPVLCNFSAFACREEVYIDFVADHPFLFVIRENNTGIVQFIGQVLNPLYT</sequence>
<dbReference type="GO" id="GO:0005615">
    <property type="term" value="C:extracellular space"/>
    <property type="evidence" value="ECO:0007669"/>
    <property type="project" value="InterPro"/>
</dbReference>
<dbReference type="Gene3D" id="3.30.497.10">
    <property type="entry name" value="Antithrombin, subunit I, domain 2"/>
    <property type="match status" value="1"/>
</dbReference>
<organism evidence="3 4">
    <name type="scientific">Heracleum sosnowskyi</name>
    <dbReference type="NCBI Taxonomy" id="360622"/>
    <lineage>
        <taxon>Eukaryota</taxon>
        <taxon>Viridiplantae</taxon>
        <taxon>Streptophyta</taxon>
        <taxon>Embryophyta</taxon>
        <taxon>Tracheophyta</taxon>
        <taxon>Spermatophyta</taxon>
        <taxon>Magnoliopsida</taxon>
        <taxon>eudicotyledons</taxon>
        <taxon>Gunneridae</taxon>
        <taxon>Pentapetalae</taxon>
        <taxon>asterids</taxon>
        <taxon>campanulids</taxon>
        <taxon>Apiales</taxon>
        <taxon>Apiaceae</taxon>
        <taxon>Apioideae</taxon>
        <taxon>apioid superclade</taxon>
        <taxon>Tordylieae</taxon>
        <taxon>Tordyliinae</taxon>
        <taxon>Heracleum</taxon>
    </lineage>
</organism>
<proteinExistence type="inferred from homology"/>
<comment type="similarity">
    <text evidence="1">Belongs to the serpin family.</text>
</comment>
<dbReference type="InterPro" id="IPR036186">
    <property type="entry name" value="Serpin_sf"/>
</dbReference>
<reference evidence="3" key="2">
    <citation type="submission" date="2023-05" db="EMBL/GenBank/DDBJ databases">
        <authorList>
            <person name="Schelkunov M.I."/>
        </authorList>
    </citation>
    <scope>NUCLEOTIDE SEQUENCE</scope>
    <source>
        <strain evidence="3">Hsosn_3</strain>
        <tissue evidence="3">Leaf</tissue>
    </source>
</reference>
<reference evidence="3" key="1">
    <citation type="submission" date="2023-02" db="EMBL/GenBank/DDBJ databases">
        <title>Genome of toxic invasive species Heracleum sosnowskyi carries increased number of genes despite the absence of recent whole-genome duplications.</title>
        <authorList>
            <person name="Schelkunov M."/>
            <person name="Shtratnikova V."/>
            <person name="Makarenko M."/>
            <person name="Klepikova A."/>
            <person name="Omelchenko D."/>
            <person name="Novikova G."/>
            <person name="Obukhova E."/>
            <person name="Bogdanov V."/>
            <person name="Penin A."/>
            <person name="Logacheva M."/>
        </authorList>
    </citation>
    <scope>NUCLEOTIDE SEQUENCE</scope>
    <source>
        <strain evidence="3">Hsosn_3</strain>
        <tissue evidence="3">Leaf</tissue>
    </source>
</reference>
<dbReference type="PANTHER" id="PTHR11461:SF211">
    <property type="entry name" value="GH10112P-RELATED"/>
    <property type="match status" value="1"/>
</dbReference>
<dbReference type="GO" id="GO:0004867">
    <property type="term" value="F:serine-type endopeptidase inhibitor activity"/>
    <property type="evidence" value="ECO:0007669"/>
    <property type="project" value="UniProtKB-KW"/>
</dbReference>
<dbReference type="InterPro" id="IPR042178">
    <property type="entry name" value="Serpin_sf_1"/>
</dbReference>
<evidence type="ECO:0000313" key="4">
    <source>
        <dbReference type="Proteomes" id="UP001237642"/>
    </source>
</evidence>
<dbReference type="InterPro" id="IPR023795">
    <property type="entry name" value="Serpin_CS"/>
</dbReference>
<dbReference type="SUPFAM" id="SSF56574">
    <property type="entry name" value="Serpins"/>
    <property type="match status" value="1"/>
</dbReference>
<gene>
    <name evidence="3" type="ORF">POM88_005597</name>
</gene>
<dbReference type="EMBL" id="JAUIZM010000002">
    <property type="protein sequence ID" value="KAK1395734.1"/>
    <property type="molecule type" value="Genomic_DNA"/>
</dbReference>
<protein>
    <submittedName>
        <fullName evidence="3">Serine protease inhibitor (SERPIN) family protein</fullName>
    </submittedName>
</protein>
<name>A0AAD8N3X4_9APIA</name>
<dbReference type="AlphaFoldDB" id="A0AAD8N3X4"/>
<dbReference type="InterPro" id="IPR023796">
    <property type="entry name" value="Serpin_dom"/>
</dbReference>
<dbReference type="InterPro" id="IPR000215">
    <property type="entry name" value="Serpin_fam"/>
</dbReference>
<dbReference type="Gene3D" id="2.30.39.10">
    <property type="entry name" value="Alpha-1-antitrypsin, domain 1"/>
    <property type="match status" value="1"/>
</dbReference>